<evidence type="ECO:0000313" key="18">
    <source>
        <dbReference type="EMBL" id="PON22587.1"/>
    </source>
</evidence>
<dbReference type="GO" id="GO:0006062">
    <property type="term" value="P:sorbitol catabolic process"/>
    <property type="evidence" value="ECO:0007669"/>
    <property type="project" value="TreeGrafter"/>
</dbReference>
<evidence type="ECO:0000256" key="5">
    <source>
        <dbReference type="ARBA" id="ARBA00022935"/>
    </source>
</evidence>
<evidence type="ECO:0000256" key="10">
    <source>
        <dbReference type="ARBA" id="ARBA00026119"/>
    </source>
</evidence>
<feature type="domain" description="Enoyl reductase (ER)" evidence="17">
    <location>
        <begin position="16"/>
        <end position="360"/>
    </location>
</feature>
<dbReference type="FunFam" id="3.40.50.720:FF:000068">
    <property type="entry name" value="Sorbitol dehydrogenase"/>
    <property type="match status" value="1"/>
</dbReference>
<evidence type="ECO:0000256" key="2">
    <source>
        <dbReference type="ARBA" id="ARBA00008072"/>
    </source>
</evidence>
<dbReference type="STRING" id="398673.A0A2P4ZE74"/>
<evidence type="ECO:0000256" key="1">
    <source>
        <dbReference type="ARBA" id="ARBA00001947"/>
    </source>
</evidence>
<dbReference type="GO" id="GO:0003939">
    <property type="term" value="F:L-iditol 2-dehydrogenase (NAD+) activity"/>
    <property type="evidence" value="ECO:0007669"/>
    <property type="project" value="TreeGrafter"/>
</dbReference>
<name>A0A2P4ZE74_9HYPO</name>
<evidence type="ECO:0000256" key="16">
    <source>
        <dbReference type="RuleBase" id="RU361277"/>
    </source>
</evidence>
<dbReference type="InterPro" id="IPR011032">
    <property type="entry name" value="GroES-like_sf"/>
</dbReference>
<comment type="caution">
    <text evidence="18">The sequence shown here is derived from an EMBL/GenBank/DDBJ whole genome shotgun (WGS) entry which is preliminary data.</text>
</comment>
<dbReference type="GeneID" id="29986713"/>
<evidence type="ECO:0000256" key="13">
    <source>
        <dbReference type="ARBA" id="ARBA00038954"/>
    </source>
</evidence>
<evidence type="ECO:0000256" key="9">
    <source>
        <dbReference type="ARBA" id="ARBA00025713"/>
    </source>
</evidence>
<accession>A0A2P4ZE74</accession>
<dbReference type="PROSITE" id="PS00059">
    <property type="entry name" value="ADH_ZINC"/>
    <property type="match status" value="1"/>
</dbReference>
<dbReference type="EC" id="1.1.1.12" evidence="13"/>
<evidence type="ECO:0000256" key="14">
    <source>
        <dbReference type="ARBA" id="ARBA00039783"/>
    </source>
</evidence>
<dbReference type="InterPro" id="IPR020843">
    <property type="entry name" value="ER"/>
</dbReference>
<dbReference type="SMART" id="SM00829">
    <property type="entry name" value="PKS_ER"/>
    <property type="match status" value="1"/>
</dbReference>
<dbReference type="GO" id="GO:0019568">
    <property type="term" value="P:arabinose catabolic process"/>
    <property type="evidence" value="ECO:0007669"/>
    <property type="project" value="UniProtKB-KW"/>
</dbReference>
<gene>
    <name evidence="18" type="ORF">TGAM01_v208476</name>
</gene>
<evidence type="ECO:0000313" key="19">
    <source>
        <dbReference type="Proteomes" id="UP000054821"/>
    </source>
</evidence>
<keyword evidence="5" id="KW-0054">Arabinose catabolism</keyword>
<dbReference type="InterPro" id="IPR013149">
    <property type="entry name" value="ADH-like_C"/>
</dbReference>
<dbReference type="SUPFAM" id="SSF51735">
    <property type="entry name" value="NAD(P)-binding Rossmann-fold domains"/>
    <property type="match status" value="1"/>
</dbReference>
<dbReference type="Pfam" id="PF08240">
    <property type="entry name" value="ADH_N"/>
    <property type="match status" value="1"/>
</dbReference>
<dbReference type="EMBL" id="JPDN02000036">
    <property type="protein sequence ID" value="PON22587.1"/>
    <property type="molecule type" value="Genomic_DNA"/>
</dbReference>
<feature type="non-terminal residue" evidence="18">
    <location>
        <position position="1"/>
    </location>
</feature>
<dbReference type="EC" id="1.1.1.9" evidence="10"/>
<dbReference type="Gene3D" id="3.90.180.10">
    <property type="entry name" value="Medium-chain alcohol dehydrogenases, catalytic domain"/>
    <property type="match status" value="1"/>
</dbReference>
<dbReference type="Gene3D" id="3.40.50.720">
    <property type="entry name" value="NAD(P)-binding Rossmann-like Domain"/>
    <property type="match status" value="1"/>
</dbReference>
<dbReference type="InterPro" id="IPR013154">
    <property type="entry name" value="ADH-like_N"/>
</dbReference>
<evidence type="ECO:0000256" key="7">
    <source>
        <dbReference type="ARBA" id="ARBA00023027"/>
    </source>
</evidence>
<dbReference type="SUPFAM" id="SSF50129">
    <property type="entry name" value="GroES-like"/>
    <property type="match status" value="1"/>
</dbReference>
<protein>
    <recommendedName>
        <fullName evidence="14">L-arabinitol 4-dehydrogenase</fullName>
        <ecNumber evidence="13">1.1.1.12</ecNumber>
        <ecNumber evidence="10">1.1.1.9</ecNumber>
    </recommendedName>
    <alternativeName>
        <fullName evidence="11">Xylitol dehydrogenase A</fullName>
    </alternativeName>
</protein>
<evidence type="ECO:0000256" key="12">
    <source>
        <dbReference type="ARBA" id="ARBA00037881"/>
    </source>
</evidence>
<keyword evidence="6" id="KW-0560">Oxidoreductase</keyword>
<proteinExistence type="inferred from homology"/>
<comment type="pathway">
    <text evidence="12">Carbohydrate degradation; L-arabinose degradation via L-arabinitol; D-xylulose 5-phosphate from L-arabinose (fungal route): step 2/5.</text>
</comment>
<dbReference type="GO" id="GO:0046526">
    <property type="term" value="F:D-xylulose reductase activity"/>
    <property type="evidence" value="ECO:0007669"/>
    <property type="project" value="UniProtKB-EC"/>
</dbReference>
<organism evidence="18 19">
    <name type="scientific">Trichoderma gamsii</name>
    <dbReference type="NCBI Taxonomy" id="398673"/>
    <lineage>
        <taxon>Eukaryota</taxon>
        <taxon>Fungi</taxon>
        <taxon>Dikarya</taxon>
        <taxon>Ascomycota</taxon>
        <taxon>Pezizomycotina</taxon>
        <taxon>Sordariomycetes</taxon>
        <taxon>Hypocreomycetidae</taxon>
        <taxon>Hypocreales</taxon>
        <taxon>Hypocreaceae</taxon>
        <taxon>Trichoderma</taxon>
    </lineage>
</organism>
<evidence type="ECO:0000256" key="3">
    <source>
        <dbReference type="ARBA" id="ARBA00022723"/>
    </source>
</evidence>
<dbReference type="GO" id="GO:0008270">
    <property type="term" value="F:zinc ion binding"/>
    <property type="evidence" value="ECO:0007669"/>
    <property type="project" value="InterPro"/>
</dbReference>
<comment type="function">
    <text evidence="8">Xylitol dehydrogenase which catalyzes the conversion of xylitol to D-xylulose. Xylose is a major component of hemicelluloses such as xylan. Most fungi utilize D-xylose via three enzymatic reactions, xylose reductase (XR), xylitol dehydrogenase (XDH), and xylulokinase, to form xylulose 5-phosphate, which enters pentose phosphate pathway.</text>
</comment>
<comment type="similarity">
    <text evidence="2 16">Belongs to the zinc-containing alcohol dehydrogenase family.</text>
</comment>
<dbReference type="PANTHER" id="PTHR43161">
    <property type="entry name" value="SORBITOL DEHYDROGENASE"/>
    <property type="match status" value="1"/>
</dbReference>
<dbReference type="CDD" id="cd05285">
    <property type="entry name" value="sorbitol_DH"/>
    <property type="match status" value="1"/>
</dbReference>
<evidence type="ECO:0000256" key="4">
    <source>
        <dbReference type="ARBA" id="ARBA00022833"/>
    </source>
</evidence>
<keyword evidence="3 16" id="KW-0479">Metal-binding</keyword>
<sequence length="368" mass="39875">FPSESLQEENPAFVLRAIGDAGFEQRPIPKLRDAWDVRVHIAQTGICGSDLHYYDKGRIGDFVLTTPIILGHESSGTVVEVGSAVKNLKVGTRVAIEPGVPCRHCNYCRSGSYNLCPDTVFAATPPWDGTLAKYYIVAADYCVPLPDHMDMEQGALVEPVACAVQMTKVGNVRANQTVVVFGCGPIGVLCQKVSKVYGAKKVIGVDISQGRLDFAKSYGADGVFLPPKKPTTAKTDNEWNEELARMIKEQFDLGDGPDVVIEATGAASCISTGVHLTKKGGTYVQAGMGQDIVEFPITVACIRDLTIRGSIRYTTGCYPTAVDLVASGKIDVRPLITNRFKFEDTKDAFQLVRERNENVIKVLIEGVV</sequence>
<comment type="pathway">
    <text evidence="9">Carbohydrate degradation; L-arabinose degradation via L-arabinitol; D-xylulose 5-phosphate from L-arabinose (fungal route): step 4/5.</text>
</comment>
<keyword evidence="5" id="KW-0119">Carbohydrate metabolism</keyword>
<evidence type="ECO:0000256" key="8">
    <source>
        <dbReference type="ARBA" id="ARBA00024843"/>
    </source>
</evidence>
<comment type="catalytic activity">
    <reaction evidence="15">
        <text>L-arabinitol + NAD(+) = L-xylulose + NADH + H(+)</text>
        <dbReference type="Rhea" id="RHEA:16381"/>
        <dbReference type="ChEBI" id="CHEBI:15378"/>
        <dbReference type="ChEBI" id="CHEBI:17399"/>
        <dbReference type="ChEBI" id="CHEBI:18403"/>
        <dbReference type="ChEBI" id="CHEBI:57540"/>
        <dbReference type="ChEBI" id="CHEBI:57945"/>
        <dbReference type="EC" id="1.1.1.12"/>
    </reaction>
</comment>
<evidence type="ECO:0000256" key="11">
    <source>
        <dbReference type="ARBA" id="ARBA00030139"/>
    </source>
</evidence>
<keyword evidence="4 16" id="KW-0862">Zinc</keyword>
<dbReference type="Proteomes" id="UP000054821">
    <property type="component" value="Unassembled WGS sequence"/>
</dbReference>
<evidence type="ECO:0000256" key="15">
    <source>
        <dbReference type="ARBA" id="ARBA00049317"/>
    </source>
</evidence>
<dbReference type="PANTHER" id="PTHR43161:SF9">
    <property type="entry name" value="SORBITOL DEHYDROGENASE"/>
    <property type="match status" value="1"/>
</dbReference>
<comment type="cofactor">
    <cofactor evidence="1 16">
        <name>Zn(2+)</name>
        <dbReference type="ChEBI" id="CHEBI:29105"/>
    </cofactor>
</comment>
<dbReference type="GO" id="GO:0050019">
    <property type="term" value="F:L-arabinitol 4-dehydrogenase activity"/>
    <property type="evidence" value="ECO:0007669"/>
    <property type="project" value="UniProtKB-EC"/>
</dbReference>
<dbReference type="Pfam" id="PF00107">
    <property type="entry name" value="ADH_zinc_N"/>
    <property type="match status" value="1"/>
</dbReference>
<reference evidence="18 19" key="1">
    <citation type="journal article" date="2016" name="Genome Announc.">
        <title>Draft Whole-Genome Sequence of Trichoderma gamsii T6085, a Promising Biocontrol Agent of Fusarium Head Blight on Wheat.</title>
        <authorList>
            <person name="Baroncelli R."/>
            <person name="Zapparata A."/>
            <person name="Piaggeschi G."/>
            <person name="Sarrocco S."/>
            <person name="Vannacci G."/>
        </authorList>
    </citation>
    <scope>NUCLEOTIDE SEQUENCE [LARGE SCALE GENOMIC DNA]</scope>
    <source>
        <strain evidence="18 19">T6085</strain>
    </source>
</reference>
<dbReference type="InterPro" id="IPR036291">
    <property type="entry name" value="NAD(P)-bd_dom_sf"/>
</dbReference>
<dbReference type="AlphaFoldDB" id="A0A2P4ZE74"/>
<evidence type="ECO:0000259" key="17">
    <source>
        <dbReference type="SMART" id="SM00829"/>
    </source>
</evidence>
<keyword evidence="19" id="KW-1185">Reference proteome</keyword>
<dbReference type="InterPro" id="IPR045306">
    <property type="entry name" value="SDH-like"/>
</dbReference>
<dbReference type="InterPro" id="IPR002328">
    <property type="entry name" value="ADH_Zn_CS"/>
</dbReference>
<evidence type="ECO:0000256" key="6">
    <source>
        <dbReference type="ARBA" id="ARBA00023002"/>
    </source>
</evidence>
<keyword evidence="7" id="KW-0520">NAD</keyword>
<dbReference type="RefSeq" id="XP_018660100.1">
    <property type="nucleotide sequence ID" value="XM_018806630.1"/>
</dbReference>